<sequence>MKIKISTRDFELPDYLEEHIENMFSKFDKFKISFTSIDVFMKFEEDHKFMVEIATKSNLGQTDSNGESKELMEGVNEAFSRLERLLIKKKEKPLAHRAEHAKAQKEHLVDEDNDSPLID</sequence>
<feature type="compositionally biased region" description="Basic and acidic residues" evidence="1">
    <location>
        <begin position="96"/>
        <end position="110"/>
    </location>
</feature>
<dbReference type="AlphaFoldDB" id="A0A553JS07"/>
<name>A0A553JS07_SHEHA</name>
<proteinExistence type="predicted"/>
<evidence type="ECO:0000313" key="3">
    <source>
        <dbReference type="Proteomes" id="UP000318126"/>
    </source>
</evidence>
<dbReference type="SUPFAM" id="SSF69754">
    <property type="entry name" value="Ribosome binding protein Y (YfiA homologue)"/>
    <property type="match status" value="1"/>
</dbReference>
<reference evidence="3" key="1">
    <citation type="submission" date="2019-07" db="EMBL/GenBank/DDBJ databases">
        <title>Shewanella sp. YLB-08 draft genomic sequence.</title>
        <authorList>
            <person name="Yu L."/>
        </authorList>
    </citation>
    <scope>NUCLEOTIDE SEQUENCE [LARGE SCALE GENOMIC DNA]</scope>
    <source>
        <strain evidence="3">JCM 20706</strain>
    </source>
</reference>
<dbReference type="InterPro" id="IPR036567">
    <property type="entry name" value="RHF-like"/>
</dbReference>
<dbReference type="InterPro" id="IPR003489">
    <property type="entry name" value="RHF/RaiA"/>
</dbReference>
<comment type="caution">
    <text evidence="2">The sequence shown here is derived from an EMBL/GenBank/DDBJ whole genome shotgun (WGS) entry which is preliminary data.</text>
</comment>
<dbReference type="RefSeq" id="WP_143563668.1">
    <property type="nucleotide sequence ID" value="NZ_BMPL01000004.1"/>
</dbReference>
<protein>
    <submittedName>
        <fullName evidence="2">Ribosome-associated translation inhibitor RaiA</fullName>
    </submittedName>
</protein>
<dbReference type="Gene3D" id="3.30.160.100">
    <property type="entry name" value="Ribosome hibernation promotion factor-like"/>
    <property type="match status" value="1"/>
</dbReference>
<dbReference type="NCBIfam" id="TIGR00741">
    <property type="entry name" value="yfiA"/>
    <property type="match status" value="1"/>
</dbReference>
<feature type="region of interest" description="Disordered" evidence="1">
    <location>
        <begin position="96"/>
        <end position="119"/>
    </location>
</feature>
<evidence type="ECO:0000256" key="1">
    <source>
        <dbReference type="SAM" id="MobiDB-lite"/>
    </source>
</evidence>
<keyword evidence="3" id="KW-1185">Reference proteome</keyword>
<gene>
    <name evidence="2" type="primary">raiA</name>
    <name evidence="2" type="ORF">FN961_06090</name>
</gene>
<evidence type="ECO:0000313" key="2">
    <source>
        <dbReference type="EMBL" id="TRY15238.1"/>
    </source>
</evidence>
<dbReference type="Proteomes" id="UP000318126">
    <property type="component" value="Unassembled WGS sequence"/>
</dbReference>
<dbReference type="EMBL" id="VKGK01000005">
    <property type="protein sequence ID" value="TRY15238.1"/>
    <property type="molecule type" value="Genomic_DNA"/>
</dbReference>
<dbReference type="Pfam" id="PF02482">
    <property type="entry name" value="Ribosomal_S30AE"/>
    <property type="match status" value="1"/>
</dbReference>
<dbReference type="OrthoDB" id="5828157at2"/>
<accession>A0A553JS07</accession>
<organism evidence="2 3">
    <name type="scientific">Shewanella hanedai</name>
    <name type="common">Alteromonas hanedai</name>
    <dbReference type="NCBI Taxonomy" id="25"/>
    <lineage>
        <taxon>Bacteria</taxon>
        <taxon>Pseudomonadati</taxon>
        <taxon>Pseudomonadota</taxon>
        <taxon>Gammaproteobacteria</taxon>
        <taxon>Alteromonadales</taxon>
        <taxon>Shewanellaceae</taxon>
        <taxon>Shewanella</taxon>
    </lineage>
</organism>